<organism evidence="15">
    <name type="scientific">candidate division WOR-3 bacterium</name>
    <dbReference type="NCBI Taxonomy" id="2052148"/>
    <lineage>
        <taxon>Bacteria</taxon>
        <taxon>Bacteria division WOR-3</taxon>
    </lineage>
</organism>
<dbReference type="NCBIfam" id="TIGR03423">
    <property type="entry name" value="pbp2_mrdA"/>
    <property type="match status" value="1"/>
</dbReference>
<dbReference type="InterPro" id="IPR005311">
    <property type="entry name" value="PBP_dimer"/>
</dbReference>
<name>A0A7C4UGY0_UNCW3</name>
<reference evidence="15" key="1">
    <citation type="journal article" date="2020" name="mSystems">
        <title>Genome- and Community-Level Interaction Insights into Carbon Utilization and Element Cycling Functions of Hydrothermarchaeota in Hydrothermal Sediment.</title>
        <authorList>
            <person name="Zhou Z."/>
            <person name="Liu Y."/>
            <person name="Xu W."/>
            <person name="Pan J."/>
            <person name="Luo Z.H."/>
            <person name="Li M."/>
        </authorList>
    </citation>
    <scope>NUCLEOTIDE SEQUENCE [LARGE SCALE GENOMIC DNA]</scope>
    <source>
        <strain evidence="15">SpSt-780</strain>
    </source>
</reference>
<dbReference type="InterPro" id="IPR036138">
    <property type="entry name" value="PBP_dimer_sf"/>
</dbReference>
<keyword evidence="11" id="KW-0472">Membrane</keyword>
<evidence type="ECO:0000256" key="7">
    <source>
        <dbReference type="ARBA" id="ARBA00022801"/>
    </source>
</evidence>
<evidence type="ECO:0000256" key="11">
    <source>
        <dbReference type="ARBA" id="ARBA00023136"/>
    </source>
</evidence>
<dbReference type="Gene3D" id="3.40.710.10">
    <property type="entry name" value="DD-peptidase/beta-lactamase superfamily"/>
    <property type="match status" value="1"/>
</dbReference>
<keyword evidence="3" id="KW-1003">Cell membrane</keyword>
<comment type="subcellular location">
    <subcellularLocation>
        <location evidence="2">Cell membrane</location>
    </subcellularLocation>
    <subcellularLocation>
        <location evidence="1">Membrane</location>
        <topology evidence="1">Single-pass membrane protein</topology>
    </subcellularLocation>
</comment>
<dbReference type="SUPFAM" id="SSF56519">
    <property type="entry name" value="Penicillin binding protein dimerisation domain"/>
    <property type="match status" value="1"/>
</dbReference>
<dbReference type="GO" id="GO:0009252">
    <property type="term" value="P:peptidoglycan biosynthetic process"/>
    <property type="evidence" value="ECO:0007669"/>
    <property type="project" value="UniProtKB-KW"/>
</dbReference>
<evidence type="ECO:0000259" key="13">
    <source>
        <dbReference type="Pfam" id="PF00905"/>
    </source>
</evidence>
<dbReference type="PANTHER" id="PTHR30627">
    <property type="entry name" value="PEPTIDOGLYCAN D,D-TRANSPEPTIDASE"/>
    <property type="match status" value="1"/>
</dbReference>
<dbReference type="GO" id="GO:0008360">
    <property type="term" value="P:regulation of cell shape"/>
    <property type="evidence" value="ECO:0007669"/>
    <property type="project" value="UniProtKB-KW"/>
</dbReference>
<dbReference type="Pfam" id="PF03717">
    <property type="entry name" value="PBP_dimer"/>
    <property type="match status" value="1"/>
</dbReference>
<evidence type="ECO:0000313" key="15">
    <source>
        <dbReference type="EMBL" id="HGW92270.1"/>
    </source>
</evidence>
<keyword evidence="10" id="KW-1133">Transmembrane helix</keyword>
<feature type="domain" description="Penicillin-binding protein transpeptidase" evidence="13">
    <location>
        <begin position="238"/>
        <end position="558"/>
    </location>
</feature>
<keyword evidence="7" id="KW-0378">Hydrolase</keyword>
<evidence type="ECO:0000256" key="4">
    <source>
        <dbReference type="ARBA" id="ARBA00022519"/>
    </source>
</evidence>
<evidence type="ECO:0000256" key="1">
    <source>
        <dbReference type="ARBA" id="ARBA00004167"/>
    </source>
</evidence>
<dbReference type="Pfam" id="PF00905">
    <property type="entry name" value="Transpeptidase"/>
    <property type="match status" value="1"/>
</dbReference>
<protein>
    <submittedName>
        <fullName evidence="15">Penicillin-binding protein 2</fullName>
    </submittedName>
</protein>
<dbReference type="GO" id="GO:0005886">
    <property type="term" value="C:plasma membrane"/>
    <property type="evidence" value="ECO:0007669"/>
    <property type="project" value="UniProtKB-SubCell"/>
</dbReference>
<dbReference type="AlphaFoldDB" id="A0A7C4UGY0"/>
<dbReference type="GO" id="GO:0006508">
    <property type="term" value="P:proteolysis"/>
    <property type="evidence" value="ECO:0007669"/>
    <property type="project" value="UniProtKB-KW"/>
</dbReference>
<feature type="domain" description="Penicillin-binding protein dimerisation" evidence="14">
    <location>
        <begin position="43"/>
        <end position="201"/>
    </location>
</feature>
<evidence type="ECO:0000256" key="5">
    <source>
        <dbReference type="ARBA" id="ARBA00022670"/>
    </source>
</evidence>
<dbReference type="EMBL" id="DTHG01000086">
    <property type="protein sequence ID" value="HGW92270.1"/>
    <property type="molecule type" value="Genomic_DNA"/>
</dbReference>
<dbReference type="GO" id="GO:0071972">
    <property type="term" value="F:peptidoglycan L,D-transpeptidase activity"/>
    <property type="evidence" value="ECO:0007669"/>
    <property type="project" value="TreeGrafter"/>
</dbReference>
<proteinExistence type="predicted"/>
<dbReference type="GO" id="GO:0008658">
    <property type="term" value="F:penicillin binding"/>
    <property type="evidence" value="ECO:0007669"/>
    <property type="project" value="InterPro"/>
</dbReference>
<keyword evidence="4" id="KW-0997">Cell inner membrane</keyword>
<dbReference type="InterPro" id="IPR012338">
    <property type="entry name" value="Beta-lactam/transpept-like"/>
</dbReference>
<evidence type="ECO:0000256" key="8">
    <source>
        <dbReference type="ARBA" id="ARBA00022960"/>
    </source>
</evidence>
<evidence type="ECO:0000256" key="9">
    <source>
        <dbReference type="ARBA" id="ARBA00022984"/>
    </source>
</evidence>
<gene>
    <name evidence="15" type="primary">mrdA</name>
    <name evidence="15" type="ORF">ENV67_07010</name>
</gene>
<keyword evidence="5" id="KW-0645">Protease</keyword>
<dbReference type="InterPro" id="IPR017790">
    <property type="entry name" value="Penicillin-binding_protein_2"/>
</dbReference>
<dbReference type="InterPro" id="IPR050515">
    <property type="entry name" value="Beta-lactam/transpept"/>
</dbReference>
<evidence type="ECO:0000256" key="3">
    <source>
        <dbReference type="ARBA" id="ARBA00022475"/>
    </source>
</evidence>
<evidence type="ECO:0000259" key="14">
    <source>
        <dbReference type="Pfam" id="PF03717"/>
    </source>
</evidence>
<dbReference type="Gene3D" id="3.90.1310.10">
    <property type="entry name" value="Penicillin-binding protein 2a (Domain 2)"/>
    <property type="match status" value="1"/>
</dbReference>
<dbReference type="GO" id="GO:0009002">
    <property type="term" value="F:serine-type D-Ala-D-Ala carboxypeptidase activity"/>
    <property type="evidence" value="ECO:0007669"/>
    <property type="project" value="InterPro"/>
</dbReference>
<dbReference type="InterPro" id="IPR001460">
    <property type="entry name" value="PCN-bd_Tpept"/>
</dbReference>
<dbReference type="PANTHER" id="PTHR30627:SF2">
    <property type="entry name" value="PEPTIDOGLYCAN D,D-TRANSPEPTIDASE MRDA"/>
    <property type="match status" value="1"/>
</dbReference>
<dbReference type="Gene3D" id="3.30.1390.30">
    <property type="entry name" value="Penicillin-binding protein 2a, domain 3"/>
    <property type="match status" value="1"/>
</dbReference>
<evidence type="ECO:0000256" key="2">
    <source>
        <dbReference type="ARBA" id="ARBA00004236"/>
    </source>
</evidence>
<comment type="caution">
    <text evidence="15">The sequence shown here is derived from an EMBL/GenBank/DDBJ whole genome shotgun (WGS) entry which is preliminary data.</text>
</comment>
<evidence type="ECO:0000256" key="10">
    <source>
        <dbReference type="ARBA" id="ARBA00022989"/>
    </source>
</evidence>
<evidence type="ECO:0000256" key="6">
    <source>
        <dbReference type="ARBA" id="ARBA00022692"/>
    </source>
</evidence>
<keyword evidence="9" id="KW-0573">Peptidoglycan synthesis</keyword>
<keyword evidence="8" id="KW-0133">Cell shape</keyword>
<dbReference type="SUPFAM" id="SSF56601">
    <property type="entry name" value="beta-lactamase/transpeptidase-like"/>
    <property type="match status" value="1"/>
</dbReference>
<keyword evidence="6" id="KW-0812">Transmembrane</keyword>
<keyword evidence="12" id="KW-0961">Cell wall biogenesis/degradation</keyword>
<sequence length="570" mass="64542">MRHKVILYLFSILILTSLFYTQIINRKKYSEIALKNVLMGEKIIATRGIIYDRNGIPLAVSYPSYNLYIYPAHFKEKDMEKIKEILKNESILKKFKKGYRVVKIENIDYEKASFILEHIEEFNGVSVKIEPKRYYLYDELLSHLIGYVGEVSDDEIKKNYNLNLGDIIGKKGIEKSYDNFLRGKDGIEYVITDAHGRKIGKTKNLNDVKPVEGYEISLTIDLELTKFVDSLMQQYSKGAVCAMNPKNGEIIVYYSKPGFPSNKIVYESADSIWNELLKSPDYPLFDRVLQGQYPPGSVFKVFTALCGLKNGLVSPETRFSPCYGGIYIGNKYMGCWNVHGSLNLKYAIIRSCDVYFYQLGLKIGLKRLSEEAKEFGFGTKTGIDIPDEKSGLIPDENWYNRFFGRYGWGKGVVANLAIGQGEILVTPLQVVRFIGGIFNGGYFYKPYLVKEIKDKEGNIVYKPKIEFKKIDIDTGIVNFLRYALKGVIDDSTGTAHWVKIKDIDIGGKTGTAQNPHGEDHSLFVSFAPVEEPEIVVFVVVENAGHGSTVAAPIAVKLIQRYLKGRNNVKT</sequence>
<evidence type="ECO:0000256" key="12">
    <source>
        <dbReference type="ARBA" id="ARBA00023316"/>
    </source>
</evidence>
<accession>A0A7C4UGY0</accession>
<dbReference type="GO" id="GO:0071555">
    <property type="term" value="P:cell wall organization"/>
    <property type="evidence" value="ECO:0007669"/>
    <property type="project" value="UniProtKB-KW"/>
</dbReference>